<name>A0A0E0N0J5_ORYRU</name>
<reference evidence="1" key="2">
    <citation type="submission" date="2015-06" db="UniProtKB">
        <authorList>
            <consortium name="EnsemblPlants"/>
        </authorList>
    </citation>
    <scope>IDENTIFICATION</scope>
</reference>
<dbReference type="Proteomes" id="UP000008022">
    <property type="component" value="Unassembled WGS sequence"/>
</dbReference>
<dbReference type="AlphaFoldDB" id="A0A0E0N0J5"/>
<dbReference type="Gramene" id="ORUFI01G28990.1">
    <property type="protein sequence ID" value="ORUFI01G28990.1"/>
    <property type="gene ID" value="ORUFI01G28990"/>
</dbReference>
<sequence length="93" mass="9996">MVEVPLLPWQGALGENLVPFLGRMTTASFGVATFLRASVFASWWCCWPGGDRSRIATAGSVLGSPLCSVCLRLALGSGRVLWCTSFLDNQLSM</sequence>
<accession>A0A0E0N0J5</accession>
<evidence type="ECO:0000313" key="1">
    <source>
        <dbReference type="EnsemblPlants" id="ORUFI01G28990.1"/>
    </source>
</evidence>
<proteinExistence type="predicted"/>
<organism evidence="1 2">
    <name type="scientific">Oryza rufipogon</name>
    <name type="common">Brownbeard rice</name>
    <name type="synonym">Asian wild rice</name>
    <dbReference type="NCBI Taxonomy" id="4529"/>
    <lineage>
        <taxon>Eukaryota</taxon>
        <taxon>Viridiplantae</taxon>
        <taxon>Streptophyta</taxon>
        <taxon>Embryophyta</taxon>
        <taxon>Tracheophyta</taxon>
        <taxon>Spermatophyta</taxon>
        <taxon>Magnoliopsida</taxon>
        <taxon>Liliopsida</taxon>
        <taxon>Poales</taxon>
        <taxon>Poaceae</taxon>
        <taxon>BOP clade</taxon>
        <taxon>Oryzoideae</taxon>
        <taxon>Oryzeae</taxon>
        <taxon>Oryzinae</taxon>
        <taxon>Oryza</taxon>
    </lineage>
</organism>
<evidence type="ECO:0000313" key="2">
    <source>
        <dbReference type="Proteomes" id="UP000008022"/>
    </source>
</evidence>
<dbReference type="HOGENOM" id="CLU_2403478_0_0_1"/>
<protein>
    <submittedName>
        <fullName evidence="1">Uncharacterized protein</fullName>
    </submittedName>
</protein>
<dbReference type="EnsemblPlants" id="ORUFI01G28990.1">
    <property type="protein sequence ID" value="ORUFI01G28990.1"/>
    <property type="gene ID" value="ORUFI01G28990"/>
</dbReference>
<keyword evidence="2" id="KW-1185">Reference proteome</keyword>
<reference evidence="2" key="1">
    <citation type="submission" date="2013-06" db="EMBL/GenBank/DDBJ databases">
        <authorList>
            <person name="Zhao Q."/>
        </authorList>
    </citation>
    <scope>NUCLEOTIDE SEQUENCE</scope>
    <source>
        <strain evidence="2">cv. W1943</strain>
    </source>
</reference>